<feature type="transmembrane region" description="Helical" evidence="6">
    <location>
        <begin position="90"/>
        <end position="112"/>
    </location>
</feature>
<dbReference type="GO" id="GO:0046839">
    <property type="term" value="P:phospholipid dephosphorylation"/>
    <property type="evidence" value="ECO:0007669"/>
    <property type="project" value="TreeGrafter"/>
</dbReference>
<organism evidence="8 9">
    <name type="scientific">Conidiobolus coronatus (strain ATCC 28846 / CBS 209.66 / NRRL 28638)</name>
    <name type="common">Delacroixia coronata</name>
    <dbReference type="NCBI Taxonomy" id="796925"/>
    <lineage>
        <taxon>Eukaryota</taxon>
        <taxon>Fungi</taxon>
        <taxon>Fungi incertae sedis</taxon>
        <taxon>Zoopagomycota</taxon>
        <taxon>Entomophthoromycotina</taxon>
        <taxon>Entomophthoromycetes</taxon>
        <taxon>Entomophthorales</taxon>
        <taxon>Ancylistaceae</taxon>
        <taxon>Conidiobolus</taxon>
    </lineage>
</organism>
<feature type="transmembrane region" description="Helical" evidence="6">
    <location>
        <begin position="64"/>
        <end position="83"/>
    </location>
</feature>
<sequence>MLKKYQKLINSTLALYLADWLSCIVLLIVSGIWELVIYPFERPFSLTDTSIQYTFQTNETVPMWLLWVLAIIIPVLIILLFYFKLKKFGIIHWAVIGFLLSCSLSFAVTHFLKNLIGRLRPDFISRCQPDQVIIQETGKLYTLYTGSVCSQTNISIMKDGRQSFPSGHTSIAFSGLGYLAYFLGHMLGLSHKRRASLFQYYAILIPLCVATFIGISRIRDYRHHWQDVLVGGIIGMLSAYFSYKKYFKKRLLIDAAPNQLNYSSNSDNSREVFTNSNSNANIV</sequence>
<dbReference type="GO" id="GO:0008195">
    <property type="term" value="F:phosphatidate phosphatase activity"/>
    <property type="evidence" value="ECO:0007669"/>
    <property type="project" value="TreeGrafter"/>
</dbReference>
<feature type="transmembrane region" description="Helical" evidence="6">
    <location>
        <begin position="171"/>
        <end position="188"/>
    </location>
</feature>
<accession>A0A137PC17</accession>
<dbReference type="GO" id="GO:0006644">
    <property type="term" value="P:phospholipid metabolic process"/>
    <property type="evidence" value="ECO:0007669"/>
    <property type="project" value="InterPro"/>
</dbReference>
<keyword evidence="8" id="KW-0575">Peroxidase</keyword>
<evidence type="ECO:0000256" key="2">
    <source>
        <dbReference type="ARBA" id="ARBA00008816"/>
    </source>
</evidence>
<keyword evidence="3 6" id="KW-0812">Transmembrane</keyword>
<dbReference type="AlphaFoldDB" id="A0A137PC17"/>
<dbReference type="OMA" id="HDLCQVT"/>
<keyword evidence="4 6" id="KW-1133">Transmembrane helix</keyword>
<feature type="domain" description="Phosphatidic acid phosphatase type 2/haloperoxidase" evidence="7">
    <location>
        <begin position="95"/>
        <end position="243"/>
    </location>
</feature>
<reference evidence="8 9" key="1">
    <citation type="journal article" date="2015" name="Genome Biol. Evol.">
        <title>Phylogenomic analyses indicate that early fungi evolved digesting cell walls of algal ancestors of land plants.</title>
        <authorList>
            <person name="Chang Y."/>
            <person name="Wang S."/>
            <person name="Sekimoto S."/>
            <person name="Aerts A.L."/>
            <person name="Choi C."/>
            <person name="Clum A."/>
            <person name="LaButti K.M."/>
            <person name="Lindquist E.A."/>
            <person name="Yee Ngan C."/>
            <person name="Ohm R.A."/>
            <person name="Salamov A.A."/>
            <person name="Grigoriev I.V."/>
            <person name="Spatafora J.W."/>
            <person name="Berbee M.L."/>
        </authorList>
    </citation>
    <scope>NUCLEOTIDE SEQUENCE [LARGE SCALE GENOMIC DNA]</scope>
    <source>
        <strain evidence="8 9">NRRL 28638</strain>
    </source>
</reference>
<dbReference type="GO" id="GO:0016020">
    <property type="term" value="C:membrane"/>
    <property type="evidence" value="ECO:0007669"/>
    <property type="project" value="UniProtKB-SubCell"/>
</dbReference>
<evidence type="ECO:0000256" key="4">
    <source>
        <dbReference type="ARBA" id="ARBA00022989"/>
    </source>
</evidence>
<protein>
    <submittedName>
        <fullName evidence="8">Acid phosphatase/Vanadium-dependent haloperoxidase</fullName>
    </submittedName>
</protein>
<dbReference type="InterPro" id="IPR036938">
    <property type="entry name" value="PAP2/HPO_sf"/>
</dbReference>
<keyword evidence="9" id="KW-1185">Reference proteome</keyword>
<dbReference type="EMBL" id="KQ964452">
    <property type="protein sequence ID" value="KXN72481.1"/>
    <property type="molecule type" value="Genomic_DNA"/>
</dbReference>
<evidence type="ECO:0000256" key="5">
    <source>
        <dbReference type="ARBA" id="ARBA00023136"/>
    </source>
</evidence>
<evidence type="ECO:0000313" key="9">
    <source>
        <dbReference type="Proteomes" id="UP000070444"/>
    </source>
</evidence>
<evidence type="ECO:0000256" key="6">
    <source>
        <dbReference type="SAM" id="Phobius"/>
    </source>
</evidence>
<comment type="similarity">
    <text evidence="2">Belongs to the PA-phosphatase related phosphoesterase family.</text>
</comment>
<dbReference type="InterPro" id="IPR043216">
    <property type="entry name" value="PAP-like"/>
</dbReference>
<dbReference type="PANTHER" id="PTHR10165">
    <property type="entry name" value="LIPID PHOSPHATE PHOSPHATASE"/>
    <property type="match status" value="1"/>
</dbReference>
<dbReference type="PANTHER" id="PTHR10165:SF35">
    <property type="entry name" value="RE23632P"/>
    <property type="match status" value="1"/>
</dbReference>
<evidence type="ECO:0000256" key="1">
    <source>
        <dbReference type="ARBA" id="ARBA00004141"/>
    </source>
</evidence>
<dbReference type="SUPFAM" id="SSF48317">
    <property type="entry name" value="Acid phosphatase/Vanadium-dependent haloperoxidase"/>
    <property type="match status" value="1"/>
</dbReference>
<dbReference type="CDD" id="cd03390">
    <property type="entry name" value="PAP2_containing_1_like"/>
    <property type="match status" value="1"/>
</dbReference>
<dbReference type="InterPro" id="IPR000326">
    <property type="entry name" value="PAP2/HPO"/>
</dbReference>
<dbReference type="Gene3D" id="1.20.144.10">
    <property type="entry name" value="Phosphatidic acid phosphatase type 2/haloperoxidase"/>
    <property type="match status" value="1"/>
</dbReference>
<feature type="transmembrane region" description="Helical" evidence="6">
    <location>
        <begin position="224"/>
        <end position="243"/>
    </location>
</feature>
<keyword evidence="8" id="KW-0560">Oxidoreductase</keyword>
<dbReference type="SMART" id="SM00014">
    <property type="entry name" value="acidPPc"/>
    <property type="match status" value="1"/>
</dbReference>
<feature type="transmembrane region" description="Helical" evidence="6">
    <location>
        <begin position="12"/>
        <end position="33"/>
    </location>
</feature>
<dbReference type="Pfam" id="PF01569">
    <property type="entry name" value="PAP2"/>
    <property type="match status" value="1"/>
</dbReference>
<feature type="transmembrane region" description="Helical" evidence="6">
    <location>
        <begin position="200"/>
        <end position="218"/>
    </location>
</feature>
<evidence type="ECO:0000313" key="8">
    <source>
        <dbReference type="EMBL" id="KXN72481.1"/>
    </source>
</evidence>
<evidence type="ECO:0000259" key="7">
    <source>
        <dbReference type="SMART" id="SM00014"/>
    </source>
</evidence>
<dbReference type="OrthoDB" id="10030083at2759"/>
<gene>
    <name evidence="8" type="ORF">CONCODRAFT_47589</name>
</gene>
<name>A0A137PC17_CONC2</name>
<evidence type="ECO:0000256" key="3">
    <source>
        <dbReference type="ARBA" id="ARBA00022692"/>
    </source>
</evidence>
<comment type="subcellular location">
    <subcellularLocation>
        <location evidence="1">Membrane</location>
        <topology evidence="1">Multi-pass membrane protein</topology>
    </subcellularLocation>
</comment>
<keyword evidence="5 6" id="KW-0472">Membrane</keyword>
<dbReference type="Proteomes" id="UP000070444">
    <property type="component" value="Unassembled WGS sequence"/>
</dbReference>
<dbReference type="GO" id="GO:0004601">
    <property type="term" value="F:peroxidase activity"/>
    <property type="evidence" value="ECO:0007669"/>
    <property type="project" value="UniProtKB-KW"/>
</dbReference>
<proteinExistence type="inferred from homology"/>
<dbReference type="STRING" id="796925.A0A137PC17"/>